<evidence type="ECO:0000313" key="2">
    <source>
        <dbReference type="EMBL" id="KAL1895521.1"/>
    </source>
</evidence>
<name>A0ABR3Z4G2_9PEZI</name>
<keyword evidence="3" id="KW-1185">Reference proteome</keyword>
<feature type="region of interest" description="Disordered" evidence="1">
    <location>
        <begin position="315"/>
        <end position="340"/>
    </location>
</feature>
<evidence type="ECO:0000313" key="3">
    <source>
        <dbReference type="Proteomes" id="UP001583280"/>
    </source>
</evidence>
<evidence type="ECO:0000256" key="1">
    <source>
        <dbReference type="SAM" id="MobiDB-lite"/>
    </source>
</evidence>
<comment type="caution">
    <text evidence="2">The sequence shown here is derived from an EMBL/GenBank/DDBJ whole genome shotgun (WGS) entry which is preliminary data.</text>
</comment>
<reference evidence="2 3" key="1">
    <citation type="journal article" date="2024" name="IMA Fungus">
        <title>IMA Genome - F19 : A genome assembly and annotation guide to empower mycologists, including annotated draft genome sequences of Ceratocystis pirilliformis, Diaporthe australafricana, Fusarium ophioides, Paecilomyces lecythidis, and Sporothrix stenoceras.</title>
        <authorList>
            <person name="Aylward J."/>
            <person name="Wilson A.M."/>
            <person name="Visagie C.M."/>
            <person name="Spraker J."/>
            <person name="Barnes I."/>
            <person name="Buitendag C."/>
            <person name="Ceriani C."/>
            <person name="Del Mar Angel L."/>
            <person name="du Plessis D."/>
            <person name="Fuchs T."/>
            <person name="Gasser K."/>
            <person name="Kramer D."/>
            <person name="Li W."/>
            <person name="Munsamy K."/>
            <person name="Piso A."/>
            <person name="Price J.L."/>
            <person name="Sonnekus B."/>
            <person name="Thomas C."/>
            <person name="van der Nest A."/>
            <person name="van Dijk A."/>
            <person name="van Heerden A."/>
            <person name="van Vuuren N."/>
            <person name="Yilmaz N."/>
            <person name="Duong T.A."/>
            <person name="van der Merwe N.A."/>
            <person name="Wingfield M.J."/>
            <person name="Wingfield B.D."/>
        </authorList>
    </citation>
    <scope>NUCLEOTIDE SEQUENCE [LARGE SCALE GENOMIC DNA]</scope>
    <source>
        <strain evidence="2 3">CMW 12675</strain>
    </source>
</reference>
<feature type="compositionally biased region" description="Polar residues" evidence="1">
    <location>
        <begin position="22"/>
        <end position="38"/>
    </location>
</feature>
<accession>A0ABR3Z4G2</accession>
<gene>
    <name evidence="2" type="ORF">Cpir12675_003210</name>
</gene>
<dbReference type="EMBL" id="JAWDJO010000072">
    <property type="protein sequence ID" value="KAL1895521.1"/>
    <property type="molecule type" value="Genomic_DNA"/>
</dbReference>
<dbReference type="Proteomes" id="UP001583280">
    <property type="component" value="Unassembled WGS sequence"/>
</dbReference>
<proteinExistence type="predicted"/>
<organism evidence="2 3">
    <name type="scientific">Ceratocystis pirilliformis</name>
    <dbReference type="NCBI Taxonomy" id="259994"/>
    <lineage>
        <taxon>Eukaryota</taxon>
        <taxon>Fungi</taxon>
        <taxon>Dikarya</taxon>
        <taxon>Ascomycota</taxon>
        <taxon>Pezizomycotina</taxon>
        <taxon>Sordariomycetes</taxon>
        <taxon>Hypocreomycetidae</taxon>
        <taxon>Microascales</taxon>
        <taxon>Ceratocystidaceae</taxon>
        <taxon>Ceratocystis</taxon>
    </lineage>
</organism>
<sequence>MEYPTLNVARRHPSSSQRRSPVINSSIAKRQSSHNTSPHAKRWSMYDGNIFAAAANAMNYSLDSSMPRVRPSSMLMAATPVSSMSTSAASYMAVLSAPSTATVVTSPLSEPISDNMIFSPGLAMSQQQQQQQQQQDFYSPASYTYMTAPQYARTCNLSHQQQQQQQCSSNYSDYPPTLPDSVPSSFDISAMSMPGFEAPSSATRSPQFTAPLTPDHMLAPANTMCVGLASANGMAPFSIPSAVAVSTSPSAVVDADEDSGEILQGMGLYDDDALVKDGVDLALDSSRDCMQSLLADTTRAAQPTKMLLMKDFEPEATDDEDETEAEAEQTGADDNEDTDAAADTAAALPVVQEQQSQIQSLAQPYFQPTAVYAERIYPVQPLYTQQPVSSSWI</sequence>
<feature type="region of interest" description="Disordered" evidence="1">
    <location>
        <begin position="1"/>
        <end position="41"/>
    </location>
</feature>
<protein>
    <submittedName>
        <fullName evidence="2">Uncharacterized protein</fullName>
    </submittedName>
</protein>